<evidence type="ECO:0000256" key="2">
    <source>
        <dbReference type="ARBA" id="ARBA00034247"/>
    </source>
</evidence>
<dbReference type="NCBIfam" id="TIGR00254">
    <property type="entry name" value="GGDEF"/>
    <property type="match status" value="1"/>
</dbReference>
<dbReference type="InterPro" id="IPR029787">
    <property type="entry name" value="Nucleotide_cyclase"/>
</dbReference>
<feature type="transmembrane region" description="Helical" evidence="3">
    <location>
        <begin position="103"/>
        <end position="123"/>
    </location>
</feature>
<proteinExistence type="predicted"/>
<keyword evidence="3" id="KW-0812">Transmembrane</keyword>
<sequence length="419" mass="44869">MSDSNESLIEAARRRPWFRLRLPGALEAAFRATTRVSPGGYLQSWLLVFIAFNVLSLKMDFDVFGAERFAVPAFLTLCVFTPLTVAGILALHGSPSTDRQATVVIGTALIDMTVVLISAQIAPVGHADSYRILAVVVPLVVGMIAPLSFRHCLIFCGSAFALYVGYVTAFVLPHDAPTGLPLLIASLVLVPLKLAYSREWTMKEAFLLTMEKARRDRDLAEANARLTVLSETDALTGLSNRRSFTANLRTDWLGALDAGDWIAVALIDIDAFKRLNDTAGHLEGDLCLQRVAGALRETAEAEGVRIARYGGEEFGVQIPSADLSRARVIGERLRAAVAALAYPHPGLGRSGHVTVSVGIAAAHGSIAAFGISERDLLKAADDALYRAKRGGRDRVEGALLTLESANSDGGPTPQHQDAG</sequence>
<dbReference type="Pfam" id="PF00990">
    <property type="entry name" value="GGDEF"/>
    <property type="match status" value="1"/>
</dbReference>
<comment type="catalytic activity">
    <reaction evidence="2">
        <text>2 GTP = 3',3'-c-di-GMP + 2 diphosphate</text>
        <dbReference type="Rhea" id="RHEA:24898"/>
        <dbReference type="ChEBI" id="CHEBI:33019"/>
        <dbReference type="ChEBI" id="CHEBI:37565"/>
        <dbReference type="ChEBI" id="CHEBI:58805"/>
        <dbReference type="EC" id="2.7.7.65"/>
    </reaction>
</comment>
<dbReference type="SUPFAM" id="SSF55073">
    <property type="entry name" value="Nucleotide cyclase"/>
    <property type="match status" value="1"/>
</dbReference>
<protein>
    <recommendedName>
        <fullName evidence="1">diguanylate cyclase</fullName>
        <ecNumber evidence="1">2.7.7.65</ecNumber>
    </recommendedName>
</protein>
<organism evidence="5 6">
    <name type="scientific">Methylobacterium goesingense</name>
    <dbReference type="NCBI Taxonomy" id="243690"/>
    <lineage>
        <taxon>Bacteria</taxon>
        <taxon>Pseudomonadati</taxon>
        <taxon>Pseudomonadota</taxon>
        <taxon>Alphaproteobacteria</taxon>
        <taxon>Hyphomicrobiales</taxon>
        <taxon>Methylobacteriaceae</taxon>
        <taxon>Methylobacterium</taxon>
    </lineage>
</organism>
<reference evidence="5 6" key="1">
    <citation type="submission" date="2024-06" db="EMBL/GenBank/DDBJ databases">
        <title>Genomic Encyclopedia of Type Strains, Phase IV (KMG-IV): sequencing the most valuable type-strain genomes for metagenomic binning, comparative biology and taxonomic classification.</title>
        <authorList>
            <person name="Goeker M."/>
        </authorList>
    </citation>
    <scope>NUCLEOTIDE SEQUENCE [LARGE SCALE GENOMIC DNA]</scope>
    <source>
        <strain evidence="5 6">DSM 21331</strain>
    </source>
</reference>
<dbReference type="EMBL" id="JBEPMM010000004">
    <property type="protein sequence ID" value="MET3692470.1"/>
    <property type="molecule type" value="Genomic_DNA"/>
</dbReference>
<keyword evidence="3" id="KW-1133">Transmembrane helix</keyword>
<dbReference type="PANTHER" id="PTHR45138:SF9">
    <property type="entry name" value="DIGUANYLATE CYCLASE DGCM-RELATED"/>
    <property type="match status" value="1"/>
</dbReference>
<dbReference type="Gene3D" id="3.30.70.270">
    <property type="match status" value="1"/>
</dbReference>
<dbReference type="PROSITE" id="PS50887">
    <property type="entry name" value="GGDEF"/>
    <property type="match status" value="1"/>
</dbReference>
<dbReference type="CDD" id="cd01949">
    <property type="entry name" value="GGDEF"/>
    <property type="match status" value="1"/>
</dbReference>
<evidence type="ECO:0000313" key="6">
    <source>
        <dbReference type="Proteomes" id="UP001549145"/>
    </source>
</evidence>
<keyword evidence="3" id="KW-0472">Membrane</keyword>
<evidence type="ECO:0000256" key="3">
    <source>
        <dbReference type="SAM" id="Phobius"/>
    </source>
</evidence>
<gene>
    <name evidence="5" type="ORF">ABID43_002006</name>
</gene>
<dbReference type="Proteomes" id="UP001549145">
    <property type="component" value="Unassembled WGS sequence"/>
</dbReference>
<accession>A0ABV2L3R1</accession>
<dbReference type="InterPro" id="IPR050469">
    <property type="entry name" value="Diguanylate_Cyclase"/>
</dbReference>
<evidence type="ECO:0000313" key="5">
    <source>
        <dbReference type="EMBL" id="MET3692470.1"/>
    </source>
</evidence>
<dbReference type="PANTHER" id="PTHR45138">
    <property type="entry name" value="REGULATORY COMPONENTS OF SENSORY TRANSDUCTION SYSTEM"/>
    <property type="match status" value="1"/>
</dbReference>
<feature type="transmembrane region" description="Helical" evidence="3">
    <location>
        <begin position="69"/>
        <end position="91"/>
    </location>
</feature>
<evidence type="ECO:0000256" key="1">
    <source>
        <dbReference type="ARBA" id="ARBA00012528"/>
    </source>
</evidence>
<dbReference type="InterPro" id="IPR000160">
    <property type="entry name" value="GGDEF_dom"/>
</dbReference>
<evidence type="ECO:0000259" key="4">
    <source>
        <dbReference type="PROSITE" id="PS50887"/>
    </source>
</evidence>
<dbReference type="InterPro" id="IPR043128">
    <property type="entry name" value="Rev_trsase/Diguanyl_cyclase"/>
</dbReference>
<dbReference type="EC" id="2.7.7.65" evidence="1"/>
<comment type="caution">
    <text evidence="5">The sequence shown here is derived from an EMBL/GenBank/DDBJ whole genome shotgun (WGS) entry which is preliminary data.</text>
</comment>
<name>A0ABV2L3R1_9HYPH</name>
<dbReference type="SMART" id="SM00267">
    <property type="entry name" value="GGDEF"/>
    <property type="match status" value="1"/>
</dbReference>
<feature type="transmembrane region" description="Helical" evidence="3">
    <location>
        <begin position="129"/>
        <end position="145"/>
    </location>
</feature>
<feature type="domain" description="GGDEF" evidence="4">
    <location>
        <begin position="260"/>
        <end position="400"/>
    </location>
</feature>
<feature type="transmembrane region" description="Helical" evidence="3">
    <location>
        <begin position="152"/>
        <end position="172"/>
    </location>
</feature>
<dbReference type="RefSeq" id="WP_238278706.1">
    <property type="nucleotide sequence ID" value="NZ_BPQL01000043.1"/>
</dbReference>
<keyword evidence="6" id="KW-1185">Reference proteome</keyword>